<accession>A0A392QJU2</accession>
<keyword evidence="3" id="KW-1185">Reference proteome</keyword>
<name>A0A392QJU2_9FABA</name>
<feature type="region of interest" description="Disordered" evidence="1">
    <location>
        <begin position="1"/>
        <end position="52"/>
    </location>
</feature>
<comment type="caution">
    <text evidence="2">The sequence shown here is derived from an EMBL/GenBank/DDBJ whole genome shotgun (WGS) entry which is preliminary data.</text>
</comment>
<proteinExistence type="predicted"/>
<feature type="compositionally biased region" description="Low complexity" evidence="1">
    <location>
        <begin position="38"/>
        <end position="52"/>
    </location>
</feature>
<organism evidence="2 3">
    <name type="scientific">Trifolium medium</name>
    <dbReference type="NCBI Taxonomy" id="97028"/>
    <lineage>
        <taxon>Eukaryota</taxon>
        <taxon>Viridiplantae</taxon>
        <taxon>Streptophyta</taxon>
        <taxon>Embryophyta</taxon>
        <taxon>Tracheophyta</taxon>
        <taxon>Spermatophyta</taxon>
        <taxon>Magnoliopsida</taxon>
        <taxon>eudicotyledons</taxon>
        <taxon>Gunneridae</taxon>
        <taxon>Pentapetalae</taxon>
        <taxon>rosids</taxon>
        <taxon>fabids</taxon>
        <taxon>Fabales</taxon>
        <taxon>Fabaceae</taxon>
        <taxon>Papilionoideae</taxon>
        <taxon>50 kb inversion clade</taxon>
        <taxon>NPAAA clade</taxon>
        <taxon>Hologalegina</taxon>
        <taxon>IRL clade</taxon>
        <taxon>Trifolieae</taxon>
        <taxon>Trifolium</taxon>
    </lineage>
</organism>
<dbReference type="EMBL" id="LXQA010142819">
    <property type="protein sequence ID" value="MCI24663.1"/>
    <property type="molecule type" value="Genomic_DNA"/>
</dbReference>
<sequence length="74" mass="8472">SQRDDDTEAAPTTRKQQISTDLEESNIKALQPKEPPVNKDLSNNNDNNVNPKRTQTTAVWIEHNKNQLCLCQKR</sequence>
<reference evidence="2 3" key="1">
    <citation type="journal article" date="2018" name="Front. Plant Sci.">
        <title>Red Clover (Trifolium pratense) and Zigzag Clover (T. medium) - A Picture of Genomic Similarities and Differences.</title>
        <authorList>
            <person name="Dluhosova J."/>
            <person name="Istvanek J."/>
            <person name="Nedelnik J."/>
            <person name="Repkova J."/>
        </authorList>
    </citation>
    <scope>NUCLEOTIDE SEQUENCE [LARGE SCALE GENOMIC DNA]</scope>
    <source>
        <strain evidence="3">cv. 10/8</strain>
        <tissue evidence="2">Leaf</tissue>
    </source>
</reference>
<evidence type="ECO:0000313" key="3">
    <source>
        <dbReference type="Proteomes" id="UP000265520"/>
    </source>
</evidence>
<evidence type="ECO:0000256" key="1">
    <source>
        <dbReference type="SAM" id="MobiDB-lite"/>
    </source>
</evidence>
<dbReference type="AlphaFoldDB" id="A0A392QJU2"/>
<evidence type="ECO:0000313" key="2">
    <source>
        <dbReference type="EMBL" id="MCI24663.1"/>
    </source>
</evidence>
<dbReference type="Proteomes" id="UP000265520">
    <property type="component" value="Unassembled WGS sequence"/>
</dbReference>
<feature type="non-terminal residue" evidence="2">
    <location>
        <position position="1"/>
    </location>
</feature>
<protein>
    <submittedName>
        <fullName evidence="2">Uncharacterized protein</fullName>
    </submittedName>
</protein>